<dbReference type="EMBL" id="LAZR01046222">
    <property type="protein sequence ID" value="KKK97043.1"/>
    <property type="molecule type" value="Genomic_DNA"/>
</dbReference>
<evidence type="ECO:0000313" key="1">
    <source>
        <dbReference type="EMBL" id="KKK97043.1"/>
    </source>
</evidence>
<organism evidence="1">
    <name type="scientific">marine sediment metagenome</name>
    <dbReference type="NCBI Taxonomy" id="412755"/>
    <lineage>
        <taxon>unclassified sequences</taxon>
        <taxon>metagenomes</taxon>
        <taxon>ecological metagenomes</taxon>
    </lineage>
</organism>
<proteinExistence type="predicted"/>
<name>A0A0F8ZTA8_9ZZZZ</name>
<protein>
    <submittedName>
        <fullName evidence="1">Uncharacterized protein</fullName>
    </submittedName>
</protein>
<accession>A0A0F8ZTA8</accession>
<sequence length="148" mass="16093">MAELPDGIILVGRMAGPWEAVIRSTLGTRAHAEAAAREFVAQSKRAGALEERARIMELFGKVGADMMDNAKEVSELDGQAMESRARMFAGILVTEVAEILYTEIRTAAFEERASELLSDIEKTLGPERWAEVKRDAEAAIAEKEANGG</sequence>
<dbReference type="AlphaFoldDB" id="A0A0F8ZTA8"/>
<reference evidence="1" key="1">
    <citation type="journal article" date="2015" name="Nature">
        <title>Complex archaea that bridge the gap between prokaryotes and eukaryotes.</title>
        <authorList>
            <person name="Spang A."/>
            <person name="Saw J.H."/>
            <person name="Jorgensen S.L."/>
            <person name="Zaremba-Niedzwiedzka K."/>
            <person name="Martijn J."/>
            <person name="Lind A.E."/>
            <person name="van Eijk R."/>
            <person name="Schleper C."/>
            <person name="Guy L."/>
            <person name="Ettema T.J."/>
        </authorList>
    </citation>
    <scope>NUCLEOTIDE SEQUENCE</scope>
</reference>
<gene>
    <name evidence="1" type="ORF">LCGC14_2656720</name>
</gene>
<comment type="caution">
    <text evidence="1">The sequence shown here is derived from an EMBL/GenBank/DDBJ whole genome shotgun (WGS) entry which is preliminary data.</text>
</comment>